<dbReference type="AlphaFoldDB" id="A0AAV7VYC8"/>
<reference evidence="1" key="1">
    <citation type="journal article" date="2022" name="bioRxiv">
        <title>Sequencing and chromosome-scale assembly of the giantPleurodeles waltlgenome.</title>
        <authorList>
            <person name="Brown T."/>
            <person name="Elewa A."/>
            <person name="Iarovenko S."/>
            <person name="Subramanian E."/>
            <person name="Araus A.J."/>
            <person name="Petzold A."/>
            <person name="Susuki M."/>
            <person name="Suzuki K.-i.T."/>
            <person name="Hayashi T."/>
            <person name="Toyoda A."/>
            <person name="Oliveira C."/>
            <person name="Osipova E."/>
            <person name="Leigh N.D."/>
            <person name="Simon A."/>
            <person name="Yun M.H."/>
        </authorList>
    </citation>
    <scope>NUCLEOTIDE SEQUENCE</scope>
    <source>
        <strain evidence="1">20211129_DDA</strain>
        <tissue evidence="1">Liver</tissue>
    </source>
</reference>
<accession>A0AAV7VYC8</accession>
<sequence>MLGCCVRNPAARTRGATAGREWLAAGRGIGVGVGSGGLRWRAVSYGGGTLPLPLLLCSAPELESEPASSHCRSLLVRTWNQYFNVQNWPQILLDGLHKKGST</sequence>
<evidence type="ECO:0000313" key="2">
    <source>
        <dbReference type="Proteomes" id="UP001066276"/>
    </source>
</evidence>
<evidence type="ECO:0000313" key="1">
    <source>
        <dbReference type="EMBL" id="KAJ1205376.1"/>
    </source>
</evidence>
<organism evidence="1 2">
    <name type="scientific">Pleurodeles waltl</name>
    <name type="common">Iberian ribbed newt</name>
    <dbReference type="NCBI Taxonomy" id="8319"/>
    <lineage>
        <taxon>Eukaryota</taxon>
        <taxon>Metazoa</taxon>
        <taxon>Chordata</taxon>
        <taxon>Craniata</taxon>
        <taxon>Vertebrata</taxon>
        <taxon>Euteleostomi</taxon>
        <taxon>Amphibia</taxon>
        <taxon>Batrachia</taxon>
        <taxon>Caudata</taxon>
        <taxon>Salamandroidea</taxon>
        <taxon>Salamandridae</taxon>
        <taxon>Pleurodelinae</taxon>
        <taxon>Pleurodeles</taxon>
    </lineage>
</organism>
<comment type="caution">
    <text evidence="1">The sequence shown here is derived from an EMBL/GenBank/DDBJ whole genome shotgun (WGS) entry which is preliminary data.</text>
</comment>
<dbReference type="Proteomes" id="UP001066276">
    <property type="component" value="Chromosome 1_2"/>
</dbReference>
<protein>
    <submittedName>
        <fullName evidence="1">Uncharacterized protein</fullName>
    </submittedName>
</protein>
<dbReference type="EMBL" id="JANPWB010000002">
    <property type="protein sequence ID" value="KAJ1205376.1"/>
    <property type="molecule type" value="Genomic_DNA"/>
</dbReference>
<keyword evidence="2" id="KW-1185">Reference proteome</keyword>
<gene>
    <name evidence="1" type="ORF">NDU88_000811</name>
</gene>
<proteinExistence type="predicted"/>
<name>A0AAV7VYC8_PLEWA</name>